<dbReference type="InterPro" id="IPR036390">
    <property type="entry name" value="WH_DNA-bd_sf"/>
</dbReference>
<protein>
    <submittedName>
        <fullName evidence="3">Transcriptional regulator</fullName>
    </submittedName>
</protein>
<accession>A0A3A6Q363</accession>
<dbReference type="SUPFAM" id="SSF46785">
    <property type="entry name" value="Winged helix' DNA-binding domain"/>
    <property type="match status" value="1"/>
</dbReference>
<proteinExistence type="predicted"/>
<keyword evidence="1" id="KW-0175">Coiled coil</keyword>
<dbReference type="Proteomes" id="UP000281564">
    <property type="component" value="Unassembled WGS sequence"/>
</dbReference>
<dbReference type="Gene3D" id="1.10.10.10">
    <property type="entry name" value="Winged helix-like DNA-binding domain superfamily/Winged helix DNA-binding domain"/>
    <property type="match status" value="1"/>
</dbReference>
<dbReference type="EMBL" id="QMDW01000006">
    <property type="protein sequence ID" value="RJX50329.1"/>
    <property type="molecule type" value="Genomic_DNA"/>
</dbReference>
<sequence>MSEFDPEPSAATLSEEQAVWTETEDTRRRIQSVVTGLQEPAPVTAIADRAACSENAARKHLKDFAALGVVHQVDDPSGTRYVRNEAYIRWQRANKLATTNTAEELLTTLAELEDQDEQFQAQFDESAPEMVELSAELSHTDLEERLEALSEWATVRTSIDRHKEAVRIARRTDDRLTA</sequence>
<evidence type="ECO:0000313" key="3">
    <source>
        <dbReference type="EMBL" id="RJX50329.1"/>
    </source>
</evidence>
<dbReference type="Pfam" id="PF24033">
    <property type="entry name" value="DUF7342"/>
    <property type="match status" value="1"/>
</dbReference>
<name>A0A3A6Q363_9EURY</name>
<dbReference type="InterPro" id="IPR055766">
    <property type="entry name" value="DUF7342"/>
</dbReference>
<comment type="caution">
    <text evidence="3">The sequence shown here is derived from an EMBL/GenBank/DDBJ whole genome shotgun (WGS) entry which is preliminary data.</text>
</comment>
<dbReference type="InterPro" id="IPR036388">
    <property type="entry name" value="WH-like_DNA-bd_sf"/>
</dbReference>
<feature type="region of interest" description="Disordered" evidence="2">
    <location>
        <begin position="1"/>
        <end position="25"/>
    </location>
</feature>
<dbReference type="OrthoDB" id="240032at2157"/>
<evidence type="ECO:0000256" key="2">
    <source>
        <dbReference type="SAM" id="MobiDB-lite"/>
    </source>
</evidence>
<reference evidence="3 4" key="1">
    <citation type="submission" date="2018-06" db="EMBL/GenBank/DDBJ databases">
        <title>Halonotius sp. F13-13 a new haloarchaeeon isolated from a solar saltern from Isla Cristina, Huelva, Spain.</title>
        <authorList>
            <person name="Duran-Viseras A."/>
            <person name="Sanchez-Porro C."/>
            <person name="Ventosa A."/>
        </authorList>
    </citation>
    <scope>NUCLEOTIDE SEQUENCE [LARGE SCALE GENOMIC DNA]</scope>
    <source>
        <strain evidence="3 4">CECT 7525</strain>
    </source>
</reference>
<keyword evidence="4" id="KW-1185">Reference proteome</keyword>
<feature type="coiled-coil region" evidence="1">
    <location>
        <begin position="95"/>
        <end position="122"/>
    </location>
</feature>
<evidence type="ECO:0000256" key="1">
    <source>
        <dbReference type="SAM" id="Coils"/>
    </source>
</evidence>
<dbReference type="RefSeq" id="WP_120083899.1">
    <property type="nucleotide sequence ID" value="NZ_QMDW01000006.1"/>
</dbReference>
<gene>
    <name evidence="3" type="ORF">DP106_05350</name>
</gene>
<evidence type="ECO:0000313" key="4">
    <source>
        <dbReference type="Proteomes" id="UP000281564"/>
    </source>
</evidence>
<organism evidence="3 4">
    <name type="scientific">Halonotius pteroides</name>
    <dbReference type="NCBI Taxonomy" id="268735"/>
    <lineage>
        <taxon>Archaea</taxon>
        <taxon>Methanobacteriati</taxon>
        <taxon>Methanobacteriota</taxon>
        <taxon>Stenosarchaea group</taxon>
        <taxon>Halobacteria</taxon>
        <taxon>Halobacteriales</taxon>
        <taxon>Haloferacaceae</taxon>
        <taxon>Halonotius</taxon>
    </lineage>
</organism>
<dbReference type="AlphaFoldDB" id="A0A3A6Q363"/>